<evidence type="ECO:0000259" key="15">
    <source>
        <dbReference type="Pfam" id="PF02563"/>
    </source>
</evidence>
<sequence>MTQKVFFLKLSVVFSTIFSAIFVEAIFVERALSQEFAPETALGLNAGTHHISKISENSGVAKEVTARAVTTRETVMLAQLDDAYTLGPGDTINISVFNVPEYSGPQRVSADGSINLPAIGLVNVNGLTPEQAGSTIAIAYQRELRYPQITVVLQEPRPLRIAVSGEVSSPGVYTLSSNNAQFPTVSQALQAAGGVTQAADLYQVEVRRANGRRTSQIISLDLWALLNNGDVQQDLALRDGDAIVIGETNTVNVTESNQLSASNLAASAEEEILVAVVGEVFRPGAYKFEGGSNKSRTTVTQVVQSAGGIKPSADIRRIQVRRLTRSGREQIIDLNFWELLQSGSFNQDLVLQQGDTVIIPVASNPTPNEIAQITAANFSPDEVNVNVVGEVESPGRLQVPPNTTLAQAVLAAGGFTRRGRETVELIRLNPNGTVTQRSIEVSLNEGIDEVSNPLILNNDVITVGRNGRARFSDSLEDVLGPFFRLLAPFQLLF</sequence>
<dbReference type="GO" id="GO:0046930">
    <property type="term" value="C:pore complex"/>
    <property type="evidence" value="ECO:0007669"/>
    <property type="project" value="UniProtKB-KW"/>
</dbReference>
<evidence type="ECO:0000256" key="10">
    <source>
        <dbReference type="ARBA" id="ARBA00023114"/>
    </source>
</evidence>
<organism evidence="18 19">
    <name type="scientific">Phormidesmis priestleyi Ana</name>
    <dbReference type="NCBI Taxonomy" id="1666911"/>
    <lineage>
        <taxon>Bacteria</taxon>
        <taxon>Bacillati</taxon>
        <taxon>Cyanobacteriota</taxon>
        <taxon>Cyanophyceae</taxon>
        <taxon>Leptolyngbyales</taxon>
        <taxon>Leptolyngbyaceae</taxon>
        <taxon>Phormidesmis</taxon>
    </lineage>
</organism>
<dbReference type="InterPro" id="IPR049712">
    <property type="entry name" value="Poly_export"/>
</dbReference>
<dbReference type="GO" id="GO:0015159">
    <property type="term" value="F:polysaccharide transmembrane transporter activity"/>
    <property type="evidence" value="ECO:0007669"/>
    <property type="project" value="InterPro"/>
</dbReference>
<dbReference type="PATRIC" id="fig|1666911.3.peg.2088"/>
<keyword evidence="8" id="KW-0625">Polysaccharide transport</keyword>
<comment type="similarity">
    <text evidence="2">Belongs to the BexD/CtrA/VexA family.</text>
</comment>
<keyword evidence="3" id="KW-0813">Transport</keyword>
<dbReference type="Pfam" id="PF10531">
    <property type="entry name" value="SLBB"/>
    <property type="match status" value="2"/>
</dbReference>
<accession>A0A0P8DC02</accession>
<dbReference type="GO" id="GO:0015288">
    <property type="term" value="F:porin activity"/>
    <property type="evidence" value="ECO:0007669"/>
    <property type="project" value="UniProtKB-KW"/>
</dbReference>
<name>A0A0P8DC02_9CYAN</name>
<comment type="caution">
    <text evidence="18">The sequence shown here is derived from an EMBL/GenBank/DDBJ whole genome shotgun (WGS) entry which is preliminary data.</text>
</comment>
<feature type="domain" description="Polysaccharide export protein N-terminal" evidence="15">
    <location>
        <begin position="81"/>
        <end position="153"/>
    </location>
</feature>
<evidence type="ECO:0000256" key="13">
    <source>
        <dbReference type="ARBA" id="ARBA00023237"/>
    </source>
</evidence>
<dbReference type="PANTHER" id="PTHR33619">
    <property type="entry name" value="POLYSACCHARIDE EXPORT PROTEIN GFCE-RELATED"/>
    <property type="match status" value="1"/>
</dbReference>
<evidence type="ECO:0000256" key="9">
    <source>
        <dbReference type="ARBA" id="ARBA00023065"/>
    </source>
</evidence>
<keyword evidence="5" id="KW-0762">Sugar transport</keyword>
<evidence type="ECO:0000256" key="2">
    <source>
        <dbReference type="ARBA" id="ARBA00009450"/>
    </source>
</evidence>
<dbReference type="Pfam" id="PF02563">
    <property type="entry name" value="Poly_export"/>
    <property type="match status" value="1"/>
</dbReference>
<evidence type="ECO:0000256" key="12">
    <source>
        <dbReference type="ARBA" id="ARBA00023139"/>
    </source>
</evidence>
<dbReference type="Pfam" id="PF22461">
    <property type="entry name" value="SLBB_2"/>
    <property type="match status" value="1"/>
</dbReference>
<keyword evidence="14" id="KW-0449">Lipoprotein</keyword>
<dbReference type="Gene3D" id="3.10.560.10">
    <property type="entry name" value="Outer membrane lipoprotein wza domain like"/>
    <property type="match status" value="3"/>
</dbReference>
<dbReference type="InterPro" id="IPR054765">
    <property type="entry name" value="SLBB_dom"/>
</dbReference>
<evidence type="ECO:0000313" key="19">
    <source>
        <dbReference type="Proteomes" id="UP000050465"/>
    </source>
</evidence>
<evidence type="ECO:0000256" key="14">
    <source>
        <dbReference type="ARBA" id="ARBA00023288"/>
    </source>
</evidence>
<dbReference type="GO" id="GO:0006811">
    <property type="term" value="P:monoatomic ion transport"/>
    <property type="evidence" value="ECO:0007669"/>
    <property type="project" value="UniProtKB-KW"/>
</dbReference>
<dbReference type="EMBL" id="LJZR01000029">
    <property type="protein sequence ID" value="KPQ33627.1"/>
    <property type="molecule type" value="Genomic_DNA"/>
</dbReference>
<evidence type="ECO:0000256" key="4">
    <source>
        <dbReference type="ARBA" id="ARBA00022452"/>
    </source>
</evidence>
<evidence type="ECO:0000259" key="16">
    <source>
        <dbReference type="Pfam" id="PF10531"/>
    </source>
</evidence>
<feature type="domain" description="Soluble ligand binding" evidence="16">
    <location>
        <begin position="274"/>
        <end position="330"/>
    </location>
</feature>
<keyword evidence="4" id="KW-1134">Transmembrane beta strand</keyword>
<evidence type="ECO:0000256" key="6">
    <source>
        <dbReference type="ARBA" id="ARBA00022692"/>
    </source>
</evidence>
<keyword evidence="7" id="KW-0732">Signal</keyword>
<evidence type="ECO:0000313" key="18">
    <source>
        <dbReference type="EMBL" id="KPQ33627.1"/>
    </source>
</evidence>
<evidence type="ECO:0000259" key="17">
    <source>
        <dbReference type="Pfam" id="PF22461"/>
    </source>
</evidence>
<reference evidence="18 19" key="1">
    <citation type="submission" date="2015-09" db="EMBL/GenBank/DDBJ databases">
        <title>Identification and resolution of microdiversity through metagenomic sequencing of parallel consortia.</title>
        <authorList>
            <person name="Nelson W.C."/>
            <person name="Romine M.F."/>
            <person name="Lindemann S.R."/>
        </authorList>
    </citation>
    <scope>NUCLEOTIDE SEQUENCE [LARGE SCALE GENOMIC DNA]</scope>
    <source>
        <strain evidence="18">Ana</strain>
    </source>
</reference>
<keyword evidence="9" id="KW-0406">Ion transport</keyword>
<dbReference type="InterPro" id="IPR019554">
    <property type="entry name" value="Soluble_ligand-bd"/>
</dbReference>
<protein>
    <submittedName>
        <fullName evidence="18">Polysaccharide export outer membrane protein</fullName>
    </submittedName>
</protein>
<feature type="domain" description="Soluble ligand binding" evidence="16">
    <location>
        <begin position="385"/>
        <end position="436"/>
    </location>
</feature>
<keyword evidence="10" id="KW-0626">Porin</keyword>
<dbReference type="STRING" id="1666911.HLUCCA11_17985"/>
<comment type="subcellular location">
    <subcellularLocation>
        <location evidence="1">Cell outer membrane</location>
        <topology evidence="1">Multi-pass membrane protein</topology>
    </subcellularLocation>
</comment>
<keyword evidence="13" id="KW-0998">Cell outer membrane</keyword>
<keyword evidence="11" id="KW-0472">Membrane</keyword>
<evidence type="ECO:0000256" key="7">
    <source>
        <dbReference type="ARBA" id="ARBA00022729"/>
    </source>
</evidence>
<dbReference type="Proteomes" id="UP000050465">
    <property type="component" value="Unassembled WGS sequence"/>
</dbReference>
<evidence type="ECO:0000256" key="11">
    <source>
        <dbReference type="ARBA" id="ARBA00023136"/>
    </source>
</evidence>
<dbReference type="AlphaFoldDB" id="A0A0P8DC02"/>
<gene>
    <name evidence="18" type="primary">wza-7</name>
    <name evidence="18" type="ORF">HLUCCA11_17985</name>
</gene>
<dbReference type="GO" id="GO:0009279">
    <property type="term" value="C:cell outer membrane"/>
    <property type="evidence" value="ECO:0007669"/>
    <property type="project" value="UniProtKB-SubCell"/>
</dbReference>
<evidence type="ECO:0000256" key="3">
    <source>
        <dbReference type="ARBA" id="ARBA00022448"/>
    </source>
</evidence>
<proteinExistence type="inferred from homology"/>
<keyword evidence="12" id="KW-0564">Palmitate</keyword>
<feature type="domain" description="SLBB" evidence="17">
    <location>
        <begin position="160"/>
        <end position="244"/>
    </location>
</feature>
<dbReference type="PANTHER" id="PTHR33619:SF3">
    <property type="entry name" value="POLYSACCHARIDE EXPORT PROTEIN GFCE-RELATED"/>
    <property type="match status" value="1"/>
</dbReference>
<evidence type="ECO:0000256" key="1">
    <source>
        <dbReference type="ARBA" id="ARBA00004571"/>
    </source>
</evidence>
<evidence type="ECO:0000256" key="5">
    <source>
        <dbReference type="ARBA" id="ARBA00022597"/>
    </source>
</evidence>
<dbReference type="InterPro" id="IPR003715">
    <property type="entry name" value="Poly_export_N"/>
</dbReference>
<keyword evidence="6" id="KW-0812">Transmembrane</keyword>
<evidence type="ECO:0000256" key="8">
    <source>
        <dbReference type="ARBA" id="ARBA00023047"/>
    </source>
</evidence>